<accession>L5LMJ1</accession>
<feature type="coiled-coil region" evidence="1">
    <location>
        <begin position="200"/>
        <end position="242"/>
    </location>
</feature>
<keyword evidence="3" id="KW-1185">Reference proteome</keyword>
<sequence>MALHSWSPELGFSEKLKQVAVSTGPSLDLSTFPSTLGSFVATAALEQLFIVEQSLQSDYFKCNEEATIFLKDIAIAVRRLGKLCSAISQADGCQYSSGGGSLSRRLSSAKDVQLQLRPAPHCVLTRWKIACLTKRHGRWLLKMKEELHTVMDQIKAAEDRRSELIEETSVTEKEITENLVQIKKVALDLKQTETEFVINEKKLIQELSKYESKLKRELQQLRDQESDRIKGHFEILKNLENEIYAHDLETEALLLENERLRKYIAYIKTKIEPYAQEAKTYIYCDLSWHLIANYGR</sequence>
<dbReference type="eggNOG" id="ENOG502RXX0">
    <property type="taxonomic scope" value="Eukaryota"/>
</dbReference>
<reference evidence="3" key="1">
    <citation type="journal article" date="2013" name="Science">
        <title>Comparative analysis of bat genomes provides insight into the evolution of flight and immunity.</title>
        <authorList>
            <person name="Zhang G."/>
            <person name="Cowled C."/>
            <person name="Shi Z."/>
            <person name="Huang Z."/>
            <person name="Bishop-Lilly K.A."/>
            <person name="Fang X."/>
            <person name="Wynne J.W."/>
            <person name="Xiong Z."/>
            <person name="Baker M.L."/>
            <person name="Zhao W."/>
            <person name="Tachedjian M."/>
            <person name="Zhu Y."/>
            <person name="Zhou P."/>
            <person name="Jiang X."/>
            <person name="Ng J."/>
            <person name="Yang L."/>
            <person name="Wu L."/>
            <person name="Xiao J."/>
            <person name="Feng Y."/>
            <person name="Chen Y."/>
            <person name="Sun X."/>
            <person name="Zhang Y."/>
            <person name="Marsh G.A."/>
            <person name="Crameri G."/>
            <person name="Broder C.C."/>
            <person name="Frey K.G."/>
            <person name="Wang L.F."/>
            <person name="Wang J."/>
        </authorList>
    </citation>
    <scope>NUCLEOTIDE SEQUENCE [LARGE SCALE GENOMIC DNA]</scope>
</reference>
<dbReference type="PANTHER" id="PTHR35347:SF1">
    <property type="entry name" value="COILED-COIL DOMAIN-CONTAINING PROTEIN 175"/>
    <property type="match status" value="1"/>
</dbReference>
<keyword evidence="1" id="KW-0175">Coiled coil</keyword>
<evidence type="ECO:0000313" key="2">
    <source>
        <dbReference type="EMBL" id="ELK27271.1"/>
    </source>
</evidence>
<organism evidence="2 3">
    <name type="scientific">Myotis davidii</name>
    <name type="common">David's myotis</name>
    <dbReference type="NCBI Taxonomy" id="225400"/>
    <lineage>
        <taxon>Eukaryota</taxon>
        <taxon>Metazoa</taxon>
        <taxon>Chordata</taxon>
        <taxon>Craniata</taxon>
        <taxon>Vertebrata</taxon>
        <taxon>Euteleostomi</taxon>
        <taxon>Mammalia</taxon>
        <taxon>Eutheria</taxon>
        <taxon>Laurasiatheria</taxon>
        <taxon>Chiroptera</taxon>
        <taxon>Yangochiroptera</taxon>
        <taxon>Vespertilionidae</taxon>
        <taxon>Myotis</taxon>
    </lineage>
</organism>
<dbReference type="PANTHER" id="PTHR35347">
    <property type="entry name" value="COILED-COIL DOMAIN-CONTAINING PROTEIN 175"/>
    <property type="match status" value="1"/>
</dbReference>
<evidence type="ECO:0000313" key="3">
    <source>
        <dbReference type="Proteomes" id="UP000010556"/>
    </source>
</evidence>
<proteinExistence type="predicted"/>
<feature type="coiled-coil region" evidence="1">
    <location>
        <begin position="140"/>
        <end position="174"/>
    </location>
</feature>
<dbReference type="Proteomes" id="UP000010556">
    <property type="component" value="Unassembled WGS sequence"/>
</dbReference>
<gene>
    <name evidence="2" type="ORF">MDA_GLEAN10023898</name>
</gene>
<dbReference type="EMBL" id="KB110335">
    <property type="protein sequence ID" value="ELK27271.1"/>
    <property type="molecule type" value="Genomic_DNA"/>
</dbReference>
<protein>
    <submittedName>
        <fullName evidence="2">Uncharacterized protein</fullName>
    </submittedName>
</protein>
<dbReference type="InterPro" id="IPR038834">
    <property type="entry name" value="CCDC175"/>
</dbReference>
<evidence type="ECO:0000256" key="1">
    <source>
        <dbReference type="SAM" id="Coils"/>
    </source>
</evidence>
<dbReference type="AlphaFoldDB" id="L5LMJ1"/>
<name>L5LMJ1_MYODS</name>